<sequence>MNWKTIFNPFLKFDDKKLLVIGILFFIFNIFGSYYADSINDSIFHYSSLEENQEIWEVVKVNSLSYLMAIVIIFILGKILNGRTRFIDILNTLLISQIPLMIMIPINGLPFYKKAIENLSDNIATPEKIQFWDMTLLTFGGFISLILLIYSIVLYYNGFKTATNIKKWQHIVLFAFITLLITIVSQIIF</sequence>
<keyword evidence="2 5" id="KW-0812">Transmembrane</keyword>
<proteinExistence type="predicted"/>
<dbReference type="RefSeq" id="WP_034679371.1">
    <property type="nucleotide sequence ID" value="NZ_FPAP01000003.1"/>
</dbReference>
<dbReference type="Pfam" id="PF04893">
    <property type="entry name" value="Yip1"/>
    <property type="match status" value="1"/>
</dbReference>
<feature type="transmembrane region" description="Helical" evidence="5">
    <location>
        <begin position="168"/>
        <end position="188"/>
    </location>
</feature>
<evidence type="ECO:0000256" key="5">
    <source>
        <dbReference type="SAM" id="Phobius"/>
    </source>
</evidence>
<feature type="transmembrane region" description="Helical" evidence="5">
    <location>
        <begin position="18"/>
        <end position="35"/>
    </location>
</feature>
<evidence type="ECO:0000313" key="8">
    <source>
        <dbReference type="Proteomes" id="UP000028713"/>
    </source>
</evidence>
<reference evidence="7 8" key="1">
    <citation type="submission" date="2014-07" db="EMBL/GenBank/DDBJ databases">
        <title>Genome of Chryseobacterium formosense LMG 24722.</title>
        <authorList>
            <person name="Pipes S.E."/>
            <person name="Stropko S.J."/>
            <person name="Newman J.D."/>
        </authorList>
    </citation>
    <scope>NUCLEOTIDE SEQUENCE [LARGE SCALE GENOMIC DNA]</scope>
    <source>
        <strain evidence="7 8">LMG 24722</strain>
    </source>
</reference>
<dbReference type="OrthoDB" id="1263582at2"/>
<comment type="caution">
    <text evidence="7">The sequence shown here is derived from an EMBL/GenBank/DDBJ whole genome shotgun (WGS) entry which is preliminary data.</text>
</comment>
<evidence type="ECO:0000256" key="1">
    <source>
        <dbReference type="ARBA" id="ARBA00004141"/>
    </source>
</evidence>
<dbReference type="GO" id="GO:0016020">
    <property type="term" value="C:membrane"/>
    <property type="evidence" value="ECO:0007669"/>
    <property type="project" value="UniProtKB-SubCell"/>
</dbReference>
<accession>A0A085YZ34</accession>
<feature type="transmembrane region" description="Helical" evidence="5">
    <location>
        <begin position="55"/>
        <end position="77"/>
    </location>
</feature>
<keyword evidence="4 5" id="KW-0472">Membrane</keyword>
<dbReference type="Proteomes" id="UP000028713">
    <property type="component" value="Unassembled WGS sequence"/>
</dbReference>
<comment type="subcellular location">
    <subcellularLocation>
        <location evidence="1">Membrane</location>
        <topology evidence="1">Multi-pass membrane protein</topology>
    </subcellularLocation>
</comment>
<protein>
    <recommendedName>
        <fullName evidence="6">Yip1 domain-containing protein</fullName>
    </recommendedName>
</protein>
<feature type="transmembrane region" description="Helical" evidence="5">
    <location>
        <begin position="131"/>
        <end position="156"/>
    </location>
</feature>
<dbReference type="eggNOG" id="ENOG50337Z6">
    <property type="taxonomic scope" value="Bacteria"/>
</dbReference>
<evidence type="ECO:0000313" key="7">
    <source>
        <dbReference type="EMBL" id="KFE97447.1"/>
    </source>
</evidence>
<keyword evidence="3 5" id="KW-1133">Transmembrane helix</keyword>
<evidence type="ECO:0000256" key="3">
    <source>
        <dbReference type="ARBA" id="ARBA00022989"/>
    </source>
</evidence>
<name>A0A085YZ34_9FLAO</name>
<keyword evidence="8" id="KW-1185">Reference proteome</keyword>
<dbReference type="AlphaFoldDB" id="A0A085YZ34"/>
<feature type="domain" description="Yip1" evidence="6">
    <location>
        <begin position="21"/>
        <end position="185"/>
    </location>
</feature>
<dbReference type="InterPro" id="IPR006977">
    <property type="entry name" value="Yip1_dom"/>
</dbReference>
<evidence type="ECO:0000256" key="2">
    <source>
        <dbReference type="ARBA" id="ARBA00022692"/>
    </source>
</evidence>
<organism evidence="7 8">
    <name type="scientific">Chryseobacterium formosense</name>
    <dbReference type="NCBI Taxonomy" id="236814"/>
    <lineage>
        <taxon>Bacteria</taxon>
        <taxon>Pseudomonadati</taxon>
        <taxon>Bacteroidota</taxon>
        <taxon>Flavobacteriia</taxon>
        <taxon>Flavobacteriales</taxon>
        <taxon>Weeksellaceae</taxon>
        <taxon>Chryseobacterium group</taxon>
        <taxon>Chryseobacterium</taxon>
    </lineage>
</organism>
<feature type="transmembrane region" description="Helical" evidence="5">
    <location>
        <begin position="89"/>
        <end position="111"/>
    </location>
</feature>
<evidence type="ECO:0000256" key="4">
    <source>
        <dbReference type="ARBA" id="ARBA00023136"/>
    </source>
</evidence>
<gene>
    <name evidence="7" type="ORF">IX39_19350</name>
</gene>
<dbReference type="STRING" id="236814.IX39_19350"/>
<dbReference type="EMBL" id="JPRP01000005">
    <property type="protein sequence ID" value="KFE97447.1"/>
    <property type="molecule type" value="Genomic_DNA"/>
</dbReference>
<evidence type="ECO:0000259" key="6">
    <source>
        <dbReference type="Pfam" id="PF04893"/>
    </source>
</evidence>